<evidence type="ECO:0000313" key="2">
    <source>
        <dbReference type="EMBL" id="GEO42943.1"/>
    </source>
</evidence>
<evidence type="ECO:0000313" key="3">
    <source>
        <dbReference type="Proteomes" id="UP000321523"/>
    </source>
</evidence>
<dbReference type="EMBL" id="BJYZ01000055">
    <property type="protein sequence ID" value="GEO42943.1"/>
    <property type="molecule type" value="Genomic_DNA"/>
</dbReference>
<evidence type="ECO:0000256" key="1">
    <source>
        <dbReference type="SAM" id="MobiDB-lite"/>
    </source>
</evidence>
<dbReference type="AlphaFoldDB" id="A0A512E2I0"/>
<keyword evidence="3" id="KW-1185">Reference proteome</keyword>
<organism evidence="2 3">
    <name type="scientific">Skermanella aerolata</name>
    <dbReference type="NCBI Taxonomy" id="393310"/>
    <lineage>
        <taxon>Bacteria</taxon>
        <taxon>Pseudomonadati</taxon>
        <taxon>Pseudomonadota</taxon>
        <taxon>Alphaproteobacteria</taxon>
        <taxon>Rhodospirillales</taxon>
        <taxon>Azospirillaceae</taxon>
        <taxon>Skermanella</taxon>
    </lineage>
</organism>
<comment type="caution">
    <text evidence="2">The sequence shown here is derived from an EMBL/GenBank/DDBJ whole genome shotgun (WGS) entry which is preliminary data.</text>
</comment>
<feature type="region of interest" description="Disordered" evidence="1">
    <location>
        <begin position="186"/>
        <end position="212"/>
    </location>
</feature>
<name>A0A512E2I0_9PROT</name>
<feature type="region of interest" description="Disordered" evidence="1">
    <location>
        <begin position="52"/>
        <end position="118"/>
    </location>
</feature>
<sequence length="263" mass="28115">MPRQVKSNEDELFALCDEIQAIDGKVTAARLREAAGGGGHIRLKAVVEAWRGRQNGTAEPAEDSVPETAGRGRGQAGKSQSKGGRPEQDAKTPAQGRPSRRRSKVANDGITLEDAEQAEIAMEAGRVKAALSGGNATKTETPDEPDVPSSIEQAEAEVTEALDAIAVQESEDAPALGTEVVNVTKSNTQPLEETADAPAWPAPTSPKVGPSVPGADAEIARLQAHVEDLRRENGMLWDQVRHEREARIREIELLNGMIQGMRR</sequence>
<proteinExistence type="predicted"/>
<protein>
    <submittedName>
        <fullName evidence="2">Uncharacterized protein</fullName>
    </submittedName>
</protein>
<gene>
    <name evidence="2" type="ORF">SAE02_70910</name>
</gene>
<dbReference type="Proteomes" id="UP000321523">
    <property type="component" value="Unassembled WGS sequence"/>
</dbReference>
<accession>A0A512E2I0</accession>
<reference evidence="2 3" key="1">
    <citation type="submission" date="2019-07" db="EMBL/GenBank/DDBJ databases">
        <title>Whole genome shotgun sequence of Skermanella aerolata NBRC 106429.</title>
        <authorList>
            <person name="Hosoyama A."/>
            <person name="Uohara A."/>
            <person name="Ohji S."/>
            <person name="Ichikawa N."/>
        </authorList>
    </citation>
    <scope>NUCLEOTIDE SEQUENCE [LARGE SCALE GENOMIC DNA]</scope>
    <source>
        <strain evidence="2 3">NBRC 106429</strain>
    </source>
</reference>
<dbReference type="RefSeq" id="WP_044436720.1">
    <property type="nucleotide sequence ID" value="NZ_BJYZ01000055.1"/>
</dbReference>